<proteinExistence type="predicted"/>
<organism evidence="1 2">
    <name type="scientific">Venturia nashicola</name>
    <dbReference type="NCBI Taxonomy" id="86259"/>
    <lineage>
        <taxon>Eukaryota</taxon>
        <taxon>Fungi</taxon>
        <taxon>Dikarya</taxon>
        <taxon>Ascomycota</taxon>
        <taxon>Pezizomycotina</taxon>
        <taxon>Dothideomycetes</taxon>
        <taxon>Pleosporomycetidae</taxon>
        <taxon>Venturiales</taxon>
        <taxon>Venturiaceae</taxon>
        <taxon>Venturia</taxon>
    </lineage>
</organism>
<dbReference type="AlphaFoldDB" id="A0A4Z1PA54"/>
<evidence type="ECO:0000313" key="2">
    <source>
        <dbReference type="Proteomes" id="UP000298493"/>
    </source>
</evidence>
<dbReference type="OrthoDB" id="3787959at2759"/>
<dbReference type="EMBL" id="SNSC02000009">
    <property type="protein sequence ID" value="TID21586.1"/>
    <property type="molecule type" value="Genomic_DNA"/>
</dbReference>
<protein>
    <submittedName>
        <fullName evidence="1">Vegetative incompatibility protein HET-E-1</fullName>
    </submittedName>
</protein>
<gene>
    <name evidence="1" type="ORF">E6O75_ATG04981</name>
</gene>
<accession>A0A4Z1PA54</accession>
<sequence length="98" mass="10953">MPMLFGEGAINAFLRVQDRILKVFSDETLFAWQAEPSAIRIGALLLYPRAAASSAISNEREAQQVHAQGPRLGWTKEVCKWRSRSCHTPGLLNSEEIL</sequence>
<name>A0A4Z1PA54_9PEZI</name>
<dbReference type="Proteomes" id="UP000298493">
    <property type="component" value="Unassembled WGS sequence"/>
</dbReference>
<reference evidence="1 2" key="1">
    <citation type="submission" date="2019-04" db="EMBL/GenBank/DDBJ databases">
        <title>High contiguity whole genome sequence and gene annotation resource for two Venturia nashicola isolates.</title>
        <authorList>
            <person name="Prokchorchik M."/>
            <person name="Won K."/>
            <person name="Lee Y."/>
            <person name="Choi E.D."/>
            <person name="Segonzac C."/>
            <person name="Sohn K.H."/>
        </authorList>
    </citation>
    <scope>NUCLEOTIDE SEQUENCE [LARGE SCALE GENOMIC DNA]</scope>
    <source>
        <strain evidence="1 2">PRI2</strain>
    </source>
</reference>
<comment type="caution">
    <text evidence="1">The sequence shown here is derived from an EMBL/GenBank/DDBJ whole genome shotgun (WGS) entry which is preliminary data.</text>
</comment>
<evidence type="ECO:0000313" key="1">
    <source>
        <dbReference type="EMBL" id="TID21586.1"/>
    </source>
</evidence>
<keyword evidence="2" id="KW-1185">Reference proteome</keyword>